<keyword evidence="1 4" id="KW-0808">Transferase</keyword>
<evidence type="ECO:0000259" key="3">
    <source>
        <dbReference type="PROSITE" id="PS51186"/>
    </source>
</evidence>
<dbReference type="CDD" id="cd04301">
    <property type="entry name" value="NAT_SF"/>
    <property type="match status" value="1"/>
</dbReference>
<name>A0A852ZR29_9ACTN</name>
<evidence type="ECO:0000256" key="2">
    <source>
        <dbReference type="ARBA" id="ARBA00023315"/>
    </source>
</evidence>
<evidence type="ECO:0000313" key="5">
    <source>
        <dbReference type="Proteomes" id="UP000567795"/>
    </source>
</evidence>
<evidence type="ECO:0000313" key="4">
    <source>
        <dbReference type="EMBL" id="NYI03740.1"/>
    </source>
</evidence>
<feature type="domain" description="N-acetyltransferase" evidence="3">
    <location>
        <begin position="5"/>
        <end position="172"/>
    </location>
</feature>
<dbReference type="Proteomes" id="UP000567795">
    <property type="component" value="Unassembled WGS sequence"/>
</dbReference>
<dbReference type="EMBL" id="JACBZD010000001">
    <property type="protein sequence ID" value="NYI03740.1"/>
    <property type="molecule type" value="Genomic_DNA"/>
</dbReference>
<sequence>MHAITRLSSAEVDGSAEELAALLADVVEGGASVGFLSPLDPAEAAAWWKSLAPAVAEERLLLWVARVDGRIRGTVQLALAGMPNGRHRADVAKLLVHPDARRQGLGRALLDTVEQAAVEHGRHLLVLDTETDSPAERLYRSAGWTPAGVIPDYATDPAGALRSTTYYYKSLR</sequence>
<keyword evidence="2" id="KW-0012">Acyltransferase</keyword>
<dbReference type="Gene3D" id="3.40.630.30">
    <property type="match status" value="1"/>
</dbReference>
<dbReference type="InterPro" id="IPR000182">
    <property type="entry name" value="GNAT_dom"/>
</dbReference>
<organism evidence="4 5">
    <name type="scientific">Allostreptomyces psammosilenae</name>
    <dbReference type="NCBI Taxonomy" id="1892865"/>
    <lineage>
        <taxon>Bacteria</taxon>
        <taxon>Bacillati</taxon>
        <taxon>Actinomycetota</taxon>
        <taxon>Actinomycetes</taxon>
        <taxon>Kitasatosporales</taxon>
        <taxon>Streptomycetaceae</taxon>
        <taxon>Allostreptomyces</taxon>
    </lineage>
</organism>
<protein>
    <submittedName>
        <fullName evidence="4">GNAT superfamily N-acetyltransferase</fullName>
    </submittedName>
</protein>
<evidence type="ECO:0000256" key="1">
    <source>
        <dbReference type="ARBA" id="ARBA00022679"/>
    </source>
</evidence>
<proteinExistence type="predicted"/>
<dbReference type="PANTHER" id="PTHR43877">
    <property type="entry name" value="AMINOALKYLPHOSPHONATE N-ACETYLTRANSFERASE-RELATED-RELATED"/>
    <property type="match status" value="1"/>
</dbReference>
<reference evidence="4 5" key="1">
    <citation type="submission" date="2020-07" db="EMBL/GenBank/DDBJ databases">
        <title>Sequencing the genomes of 1000 actinobacteria strains.</title>
        <authorList>
            <person name="Klenk H.-P."/>
        </authorList>
    </citation>
    <scope>NUCLEOTIDE SEQUENCE [LARGE SCALE GENOMIC DNA]</scope>
    <source>
        <strain evidence="4 5">DSM 42178</strain>
    </source>
</reference>
<dbReference type="InterPro" id="IPR050832">
    <property type="entry name" value="Bact_Acetyltransf"/>
</dbReference>
<keyword evidence="5" id="KW-1185">Reference proteome</keyword>
<dbReference type="Pfam" id="PF00583">
    <property type="entry name" value="Acetyltransf_1"/>
    <property type="match status" value="1"/>
</dbReference>
<dbReference type="PROSITE" id="PS51186">
    <property type="entry name" value="GNAT"/>
    <property type="match status" value="1"/>
</dbReference>
<dbReference type="InterPro" id="IPR016181">
    <property type="entry name" value="Acyl_CoA_acyltransferase"/>
</dbReference>
<gene>
    <name evidence="4" type="ORF">FHU37_000683</name>
</gene>
<dbReference type="SUPFAM" id="SSF55729">
    <property type="entry name" value="Acyl-CoA N-acyltransferases (Nat)"/>
    <property type="match status" value="1"/>
</dbReference>
<accession>A0A852ZR29</accession>
<dbReference type="GO" id="GO:0016747">
    <property type="term" value="F:acyltransferase activity, transferring groups other than amino-acyl groups"/>
    <property type="evidence" value="ECO:0007669"/>
    <property type="project" value="InterPro"/>
</dbReference>
<dbReference type="RefSeq" id="WP_312892405.1">
    <property type="nucleotide sequence ID" value="NZ_JACBZD010000001.1"/>
</dbReference>
<dbReference type="AlphaFoldDB" id="A0A852ZR29"/>
<comment type="caution">
    <text evidence="4">The sequence shown here is derived from an EMBL/GenBank/DDBJ whole genome shotgun (WGS) entry which is preliminary data.</text>
</comment>